<keyword evidence="2" id="KW-0548">Nucleotidyltransferase</keyword>
<feature type="compositionally biased region" description="Acidic residues" evidence="1">
    <location>
        <begin position="131"/>
        <end position="159"/>
    </location>
</feature>
<evidence type="ECO:0000256" key="1">
    <source>
        <dbReference type="SAM" id="MobiDB-lite"/>
    </source>
</evidence>
<evidence type="ECO:0000313" key="2">
    <source>
        <dbReference type="EMBL" id="GFA56830.1"/>
    </source>
</evidence>
<dbReference type="GO" id="GO:0003964">
    <property type="term" value="F:RNA-directed DNA polymerase activity"/>
    <property type="evidence" value="ECO:0007669"/>
    <property type="project" value="UniProtKB-KW"/>
</dbReference>
<proteinExistence type="predicted"/>
<organism evidence="2">
    <name type="scientific">Tanacetum cinerariifolium</name>
    <name type="common">Dalmatian daisy</name>
    <name type="synonym">Chrysanthemum cinerariifolium</name>
    <dbReference type="NCBI Taxonomy" id="118510"/>
    <lineage>
        <taxon>Eukaryota</taxon>
        <taxon>Viridiplantae</taxon>
        <taxon>Streptophyta</taxon>
        <taxon>Embryophyta</taxon>
        <taxon>Tracheophyta</taxon>
        <taxon>Spermatophyta</taxon>
        <taxon>Magnoliopsida</taxon>
        <taxon>eudicotyledons</taxon>
        <taxon>Gunneridae</taxon>
        <taxon>Pentapetalae</taxon>
        <taxon>asterids</taxon>
        <taxon>campanulids</taxon>
        <taxon>Asterales</taxon>
        <taxon>Asteraceae</taxon>
        <taxon>Asteroideae</taxon>
        <taxon>Anthemideae</taxon>
        <taxon>Anthemidinae</taxon>
        <taxon>Tanacetum</taxon>
    </lineage>
</organism>
<reference evidence="2" key="1">
    <citation type="journal article" date="2019" name="Sci. Rep.">
        <title>Draft genome of Tanacetum cinerariifolium, the natural source of mosquito coil.</title>
        <authorList>
            <person name="Yamashiro T."/>
            <person name="Shiraishi A."/>
            <person name="Satake H."/>
            <person name="Nakayama K."/>
        </authorList>
    </citation>
    <scope>NUCLEOTIDE SEQUENCE</scope>
</reference>
<feature type="compositionally biased region" description="Acidic residues" evidence="1">
    <location>
        <begin position="103"/>
        <end position="116"/>
    </location>
</feature>
<feature type="compositionally biased region" description="Acidic residues" evidence="1">
    <location>
        <begin position="178"/>
        <end position="190"/>
    </location>
</feature>
<dbReference type="EMBL" id="BKCJ010447114">
    <property type="protein sequence ID" value="GFA56830.1"/>
    <property type="molecule type" value="Genomic_DNA"/>
</dbReference>
<comment type="caution">
    <text evidence="2">The sequence shown here is derived from an EMBL/GenBank/DDBJ whole genome shotgun (WGS) entry which is preliminary data.</text>
</comment>
<name>A0A699JVZ1_TANCI</name>
<feature type="region of interest" description="Disordered" evidence="1">
    <location>
        <begin position="46"/>
        <end position="203"/>
    </location>
</feature>
<sequence>MSSDSHATITYTSMSSHEVIVNRYFGMPMDTLDPYVQLVIEAPPSHDYIPGPEAPPSPDYILGPEYPEYLLPADDVLPDEEQPLPATVSPTVESPGYIKDSEPEMEPEEEDGDDEKSEGNSIDYPTNRGDDDADDEGDDLSEDDADEEESSDSEEEEEEHLASTVPAPALHSSISASEDFDETEPFEEGETAATPPPFGYRTPPLLPIPLPTTSFPLPLLLSSTSGSESIPEADILLQKRTRFTTPTSGYEVDESSVAATARQIRPTLTIADSRRAGDRLIGRLRRERRYFHTLTQNSAPYSGVHLQGLPELWALMFNGTEGVIGLTRWFERIESVSSINNCTAENQVKFASYTLIGSALPWWNSHMRAVSQEVAYSMPWKTLRQMMTAKYFPRGEIKKLEVEL</sequence>
<protein>
    <submittedName>
        <fullName evidence="2">Reverse transcriptase domain-containing protein</fullName>
    </submittedName>
</protein>
<keyword evidence="2" id="KW-0808">Transferase</keyword>
<accession>A0A699JVZ1</accession>
<keyword evidence="2" id="KW-0695">RNA-directed DNA polymerase</keyword>
<dbReference type="AlphaFoldDB" id="A0A699JVZ1"/>
<gene>
    <name evidence="2" type="ORF">Tci_628802</name>
</gene>
<feature type="compositionally biased region" description="Pro residues" evidence="1">
    <location>
        <begin position="194"/>
        <end position="203"/>
    </location>
</feature>